<keyword evidence="7" id="KW-0732">Signal</keyword>
<keyword evidence="8" id="KW-0625">Polysaccharide transport</keyword>
<evidence type="ECO:0000256" key="13">
    <source>
        <dbReference type="ARBA" id="ARBA00023237"/>
    </source>
</evidence>
<dbReference type="Pfam" id="PF22461">
    <property type="entry name" value="SLBB_2"/>
    <property type="match status" value="1"/>
</dbReference>
<evidence type="ECO:0000256" key="14">
    <source>
        <dbReference type="ARBA" id="ARBA00023288"/>
    </source>
</evidence>
<keyword evidence="9" id="KW-0406">Ion transport</keyword>
<name>A0A7C3VGH5_9CYAN</name>
<dbReference type="GO" id="GO:0006811">
    <property type="term" value="P:monoatomic ion transport"/>
    <property type="evidence" value="ECO:0007669"/>
    <property type="project" value="UniProtKB-KW"/>
</dbReference>
<dbReference type="InterPro" id="IPR019554">
    <property type="entry name" value="Soluble_ligand-bd"/>
</dbReference>
<dbReference type="GO" id="GO:0015288">
    <property type="term" value="F:porin activity"/>
    <property type="evidence" value="ECO:0007669"/>
    <property type="project" value="UniProtKB-KW"/>
</dbReference>
<dbReference type="EMBL" id="DSPX01000094">
    <property type="protein sequence ID" value="HGG00854.1"/>
    <property type="molecule type" value="Genomic_DNA"/>
</dbReference>
<keyword evidence="3" id="KW-0813">Transport</keyword>
<feature type="domain" description="Polysaccharide export protein N-terminal" evidence="15">
    <location>
        <begin position="54"/>
        <end position="130"/>
    </location>
</feature>
<dbReference type="GO" id="GO:0046930">
    <property type="term" value="C:pore complex"/>
    <property type="evidence" value="ECO:0007669"/>
    <property type="project" value="UniProtKB-KW"/>
</dbReference>
<gene>
    <name evidence="18" type="ORF">ENR15_09445</name>
</gene>
<proteinExistence type="inferred from homology"/>
<dbReference type="AlphaFoldDB" id="A0A7C3VGH5"/>
<comment type="subcellular location">
    <subcellularLocation>
        <location evidence="1">Cell outer membrane</location>
        <topology evidence="1">Multi-pass membrane protein</topology>
    </subcellularLocation>
</comment>
<dbReference type="Gene3D" id="3.10.560.10">
    <property type="entry name" value="Outer membrane lipoprotein wza domain like"/>
    <property type="match status" value="4"/>
</dbReference>
<sequence length="621" mass="67117">MLSRVLARQISKPVAKYLSIVYSMVLTWSPAGMAQLPEFQRNANGVGGAVSQVPPDSVYLLGPGDQIHVFVENLDIQPILGDYLIPTDGAIDLPVVGVVTVAGLTVEQASQQIASKYLRLYKEPHAIVRLVRPRALDIVVAGEVATPGSYIMSVQNPDAPASVQFPRVTNAIQLAGGLTLTANPREIKLRRRQPDGSEIVVNLNLWEMMRTGDINQNLVLRDGDTIFIPTATEVNLSELRQLATASLASDINSPRTVAVLGEVAKPGSYVIKGGDAQLERLSEGIPTLSRALQLAGGVTWAADIRTIKVRRQTKGGIEQVFTLNLWQFLQEGDISQDIVLQDGDTIFIPTSIEVNPAEARQLRDLRFGNNTTTPRTVGVVGEVNRPGTYVVQGGDAQSERLSTGVPTLTRALQLAGGITPMADIRRIQVRRPARVGAERVFQVNLWQLLSSGDFNQDLVLEDGDTIVIPTATEINPAEAAELAAANFSPANIRIYVVGEEARSPGLGPTGEAQVPSNTPLNQALLATGGLNRIRANKSEVELIRLQPDGTVNRRSIKLDLTAGINDATNPILRNNDIIVVSRSNLSRATDTIDTISGLLVWAPRVEQVIQLMQRIGIIERP</sequence>
<comment type="caution">
    <text evidence="18">The sequence shown here is derived from an EMBL/GenBank/DDBJ whole genome shotgun (WGS) entry which is preliminary data.</text>
</comment>
<evidence type="ECO:0000256" key="5">
    <source>
        <dbReference type="ARBA" id="ARBA00022597"/>
    </source>
</evidence>
<evidence type="ECO:0000256" key="9">
    <source>
        <dbReference type="ARBA" id="ARBA00023065"/>
    </source>
</evidence>
<keyword evidence="6" id="KW-0812">Transmembrane</keyword>
<feature type="domain" description="SLBB" evidence="17">
    <location>
        <begin position="256"/>
        <end position="348"/>
    </location>
</feature>
<evidence type="ECO:0000256" key="4">
    <source>
        <dbReference type="ARBA" id="ARBA00022452"/>
    </source>
</evidence>
<dbReference type="InterPro" id="IPR049712">
    <property type="entry name" value="Poly_export"/>
</dbReference>
<evidence type="ECO:0000256" key="12">
    <source>
        <dbReference type="ARBA" id="ARBA00023139"/>
    </source>
</evidence>
<keyword evidence="13" id="KW-0998">Cell outer membrane</keyword>
<keyword evidence="14" id="KW-0449">Lipoprotein</keyword>
<evidence type="ECO:0000256" key="2">
    <source>
        <dbReference type="ARBA" id="ARBA00009450"/>
    </source>
</evidence>
<dbReference type="Gene3D" id="3.30.1950.10">
    <property type="entry name" value="wza like domain"/>
    <property type="match status" value="1"/>
</dbReference>
<organism evidence="18">
    <name type="scientific">Planktothricoides sp. SpSt-374</name>
    <dbReference type="NCBI Taxonomy" id="2282167"/>
    <lineage>
        <taxon>Bacteria</taxon>
        <taxon>Bacillati</taxon>
        <taxon>Cyanobacteriota</taxon>
        <taxon>Cyanophyceae</taxon>
        <taxon>Oscillatoriophycideae</taxon>
        <taxon>Oscillatoriales</taxon>
        <taxon>Oscillatoriaceae</taxon>
        <taxon>Planktothricoides</taxon>
    </lineage>
</organism>
<keyword evidence="4" id="KW-1134">Transmembrane beta strand</keyword>
<evidence type="ECO:0000256" key="1">
    <source>
        <dbReference type="ARBA" id="ARBA00004571"/>
    </source>
</evidence>
<evidence type="ECO:0000256" key="7">
    <source>
        <dbReference type="ARBA" id="ARBA00022729"/>
    </source>
</evidence>
<dbReference type="PANTHER" id="PTHR33619">
    <property type="entry name" value="POLYSACCHARIDE EXPORT PROTEIN GFCE-RELATED"/>
    <property type="match status" value="1"/>
</dbReference>
<evidence type="ECO:0000259" key="17">
    <source>
        <dbReference type="Pfam" id="PF22461"/>
    </source>
</evidence>
<evidence type="ECO:0000256" key="3">
    <source>
        <dbReference type="ARBA" id="ARBA00022448"/>
    </source>
</evidence>
<feature type="domain" description="Soluble ligand binding" evidence="16">
    <location>
        <begin position="167"/>
        <end position="201"/>
    </location>
</feature>
<dbReference type="PANTHER" id="PTHR33619:SF3">
    <property type="entry name" value="POLYSACCHARIDE EXPORT PROTEIN GFCE-RELATED"/>
    <property type="match status" value="1"/>
</dbReference>
<evidence type="ECO:0000256" key="10">
    <source>
        <dbReference type="ARBA" id="ARBA00023114"/>
    </source>
</evidence>
<evidence type="ECO:0000313" key="18">
    <source>
        <dbReference type="EMBL" id="HGG00854.1"/>
    </source>
</evidence>
<evidence type="ECO:0000256" key="11">
    <source>
        <dbReference type="ARBA" id="ARBA00023136"/>
    </source>
</evidence>
<dbReference type="GO" id="GO:0009279">
    <property type="term" value="C:cell outer membrane"/>
    <property type="evidence" value="ECO:0007669"/>
    <property type="project" value="UniProtKB-SubCell"/>
</dbReference>
<dbReference type="Pfam" id="PF02563">
    <property type="entry name" value="Poly_export"/>
    <property type="match status" value="1"/>
</dbReference>
<evidence type="ECO:0000256" key="6">
    <source>
        <dbReference type="ARBA" id="ARBA00022692"/>
    </source>
</evidence>
<evidence type="ECO:0000259" key="16">
    <source>
        <dbReference type="Pfam" id="PF10531"/>
    </source>
</evidence>
<evidence type="ECO:0000259" key="15">
    <source>
        <dbReference type="Pfam" id="PF02563"/>
    </source>
</evidence>
<dbReference type="Pfam" id="PF10531">
    <property type="entry name" value="SLBB"/>
    <property type="match status" value="1"/>
</dbReference>
<keyword evidence="11" id="KW-0472">Membrane</keyword>
<keyword evidence="10" id="KW-0626">Porin</keyword>
<dbReference type="InterPro" id="IPR003715">
    <property type="entry name" value="Poly_export_N"/>
</dbReference>
<reference evidence="18" key="1">
    <citation type="journal article" date="2020" name="mSystems">
        <title>Genome- and Community-Level Interaction Insights into Carbon Utilization and Element Cycling Functions of Hydrothermarchaeota in Hydrothermal Sediment.</title>
        <authorList>
            <person name="Zhou Z."/>
            <person name="Liu Y."/>
            <person name="Xu W."/>
            <person name="Pan J."/>
            <person name="Luo Z.H."/>
            <person name="Li M."/>
        </authorList>
    </citation>
    <scope>NUCLEOTIDE SEQUENCE [LARGE SCALE GENOMIC DNA]</scope>
    <source>
        <strain evidence="18">SpSt-374</strain>
    </source>
</reference>
<comment type="similarity">
    <text evidence="2">Belongs to the BexD/CtrA/VexA family.</text>
</comment>
<keyword evidence="5" id="KW-0762">Sugar transport</keyword>
<dbReference type="GO" id="GO:0015159">
    <property type="term" value="F:polysaccharide transmembrane transporter activity"/>
    <property type="evidence" value="ECO:0007669"/>
    <property type="project" value="InterPro"/>
</dbReference>
<keyword evidence="12" id="KW-0564">Palmitate</keyword>
<evidence type="ECO:0000256" key="8">
    <source>
        <dbReference type="ARBA" id="ARBA00023047"/>
    </source>
</evidence>
<dbReference type="InterPro" id="IPR054765">
    <property type="entry name" value="SLBB_dom"/>
</dbReference>
<accession>A0A7C3VGH5</accession>
<protein>
    <submittedName>
        <fullName evidence="18">Uncharacterized protein</fullName>
    </submittedName>
</protein>